<gene>
    <name evidence="1" type="ORF">QWZ10_10975</name>
</gene>
<dbReference type="Proteomes" id="UP001243846">
    <property type="component" value="Unassembled WGS sequence"/>
</dbReference>
<protein>
    <submittedName>
        <fullName evidence="1">Uncharacterized protein</fullName>
    </submittedName>
</protein>
<evidence type="ECO:0000313" key="1">
    <source>
        <dbReference type="EMBL" id="MDN3712184.1"/>
    </source>
</evidence>
<comment type="caution">
    <text evidence="1">The sequence shown here is derived from an EMBL/GenBank/DDBJ whole genome shotgun (WGS) entry which is preliminary data.</text>
</comment>
<dbReference type="RefSeq" id="WP_377687105.1">
    <property type="nucleotide sequence ID" value="NZ_JBHMDZ010000042.1"/>
</dbReference>
<dbReference type="EMBL" id="JAUFRC010000001">
    <property type="protein sequence ID" value="MDN3712184.1"/>
    <property type="molecule type" value="Genomic_DNA"/>
</dbReference>
<keyword evidence="2" id="KW-1185">Reference proteome</keyword>
<evidence type="ECO:0000313" key="2">
    <source>
        <dbReference type="Proteomes" id="UP001243846"/>
    </source>
</evidence>
<organism evidence="1 2">
    <name type="scientific">Paracoccus cavernae</name>
    <dbReference type="NCBI Taxonomy" id="1571207"/>
    <lineage>
        <taxon>Bacteria</taxon>
        <taxon>Pseudomonadati</taxon>
        <taxon>Pseudomonadota</taxon>
        <taxon>Alphaproteobacteria</taxon>
        <taxon>Rhodobacterales</taxon>
        <taxon>Paracoccaceae</taxon>
        <taxon>Paracoccus</taxon>
    </lineage>
</organism>
<accession>A0ABT8D6N9</accession>
<reference evidence="2" key="1">
    <citation type="journal article" date="2019" name="Int. J. Syst. Evol. Microbiol.">
        <title>The Global Catalogue of Microorganisms (GCM) 10K type strain sequencing project: providing services to taxonomists for standard genome sequencing and annotation.</title>
        <authorList>
            <consortium name="The Broad Institute Genomics Platform"/>
            <consortium name="The Broad Institute Genome Sequencing Center for Infectious Disease"/>
            <person name="Wu L."/>
            <person name="Ma J."/>
        </authorList>
    </citation>
    <scope>NUCLEOTIDE SEQUENCE [LARGE SCALE GENOMIC DNA]</scope>
    <source>
        <strain evidence="2">CECT 8482</strain>
    </source>
</reference>
<name>A0ABT8D6N9_9RHOB</name>
<sequence>MELRVAAQGQCIVLQGVQVAEGFEVDLAELDLPPRLYPASVYYIDQRGAQPPGTVYLNIEGGC</sequence>
<proteinExistence type="predicted"/>